<name>A0A833HME0_9FIRM</name>
<sequence length="446" mass="50907">MKISKRERNLLIILLTLVFLWGYNELVLGNQNRAIESLKAQKLEKDMDYDTINRYIALEKELDASLKELENDADEVKKNYFGAIIQEDIITIIYDFLNASNLTSNSLTFLPMKNEDYNHTKLYSMSVTLAYQGSYSSLLDFMELINGYEKKIIVDSLGIAASEEGLLNGNLLLTFHGFEESQQLNTQWMVTEGSYHNPFVHNGDFNDEASSNINFEDIIIEFETSRVLLEDYMELNYSLNSSHSNIKANGSLNSNSKVKDYSLKLEYNFPKRDETSHVFISLGGSPLVIKDPPMAINLWVYSYNPADLILRGRLKTTDSQVYTLDFTNNINWVGWNQVSALIPQDKTLYPIELDGIMIESTSGNEEGGVLLLDGLEAIYNPEPVVDPIIMEEDEFIHYEVQPNDTLIEISMRFYNSNSYVYEIMRINGLEKESDLTAGKILIIPKP</sequence>
<dbReference type="InterPro" id="IPR018392">
    <property type="entry name" value="LysM"/>
</dbReference>
<dbReference type="EMBL" id="WBZB01000040">
    <property type="protein sequence ID" value="KAB3527585.1"/>
    <property type="molecule type" value="Genomic_DNA"/>
</dbReference>
<protein>
    <submittedName>
        <fullName evidence="3">LysM peptidoglycan-binding domain-containing protein</fullName>
    </submittedName>
</protein>
<dbReference type="Pfam" id="PF01476">
    <property type="entry name" value="LysM"/>
    <property type="match status" value="1"/>
</dbReference>
<dbReference type="InterPro" id="IPR036779">
    <property type="entry name" value="LysM_dom_sf"/>
</dbReference>
<dbReference type="Gene3D" id="2.60.120.430">
    <property type="entry name" value="Galactose-binding lectin"/>
    <property type="match status" value="1"/>
</dbReference>
<evidence type="ECO:0000313" key="3">
    <source>
        <dbReference type="EMBL" id="KAB3527585.1"/>
    </source>
</evidence>
<dbReference type="OrthoDB" id="1704601at2"/>
<dbReference type="SMART" id="SM00257">
    <property type="entry name" value="LysM"/>
    <property type="match status" value="1"/>
</dbReference>
<keyword evidence="1" id="KW-0175">Coiled coil</keyword>
<keyword evidence="4" id="KW-1185">Reference proteome</keyword>
<proteinExistence type="predicted"/>
<dbReference type="SUPFAM" id="SSF54106">
    <property type="entry name" value="LysM domain"/>
    <property type="match status" value="1"/>
</dbReference>
<dbReference type="Gene3D" id="3.10.350.10">
    <property type="entry name" value="LysM domain"/>
    <property type="match status" value="1"/>
</dbReference>
<dbReference type="RefSeq" id="WP_151866480.1">
    <property type="nucleotide sequence ID" value="NZ_WBZB01000040.1"/>
</dbReference>
<accession>A0A833HME0</accession>
<reference evidence="3 4" key="1">
    <citation type="submission" date="2019-10" db="EMBL/GenBank/DDBJ databases">
        <title>Alkaliphilus serpentinus sp. nov. and Alkaliphilus pronyensis sp. nov., two novel anaerobic alkaliphilic species isolated from the serpentinized-hosted hydrothermal field of the Prony Bay (New Caledonia).</title>
        <authorList>
            <person name="Postec A."/>
        </authorList>
    </citation>
    <scope>NUCLEOTIDE SEQUENCE [LARGE SCALE GENOMIC DNA]</scope>
    <source>
        <strain evidence="3 4">LacT</strain>
    </source>
</reference>
<feature type="coiled-coil region" evidence="1">
    <location>
        <begin position="52"/>
        <end position="86"/>
    </location>
</feature>
<dbReference type="CDD" id="cd00118">
    <property type="entry name" value="LysM"/>
    <property type="match status" value="1"/>
</dbReference>
<evidence type="ECO:0000256" key="1">
    <source>
        <dbReference type="SAM" id="Coils"/>
    </source>
</evidence>
<comment type="caution">
    <text evidence="3">The sequence shown here is derived from an EMBL/GenBank/DDBJ whole genome shotgun (WGS) entry which is preliminary data.</text>
</comment>
<evidence type="ECO:0000259" key="2">
    <source>
        <dbReference type="PROSITE" id="PS51782"/>
    </source>
</evidence>
<dbReference type="Proteomes" id="UP000465601">
    <property type="component" value="Unassembled WGS sequence"/>
</dbReference>
<dbReference type="AlphaFoldDB" id="A0A833HME0"/>
<dbReference type="PROSITE" id="PS51782">
    <property type="entry name" value="LYSM"/>
    <property type="match status" value="1"/>
</dbReference>
<organism evidence="3 4">
    <name type="scientific">Alkaliphilus serpentinus</name>
    <dbReference type="NCBI Taxonomy" id="1482731"/>
    <lineage>
        <taxon>Bacteria</taxon>
        <taxon>Bacillati</taxon>
        <taxon>Bacillota</taxon>
        <taxon>Clostridia</taxon>
        <taxon>Peptostreptococcales</taxon>
        <taxon>Natronincolaceae</taxon>
        <taxon>Alkaliphilus</taxon>
    </lineage>
</organism>
<evidence type="ECO:0000313" key="4">
    <source>
        <dbReference type="Proteomes" id="UP000465601"/>
    </source>
</evidence>
<feature type="domain" description="LysM" evidence="2">
    <location>
        <begin position="396"/>
        <end position="443"/>
    </location>
</feature>
<gene>
    <name evidence="3" type="ORF">F8153_11405</name>
</gene>